<gene>
    <name evidence="1" type="ORF">PCLFYP37_02912</name>
</gene>
<accession>A0A6N3ERE5</accession>
<name>A0A6N3ERE5_9BACT</name>
<dbReference type="InterPro" id="IPR036619">
    <property type="entry name" value="NinB_sf"/>
</dbReference>
<dbReference type="RefSeq" id="WP_118147441.1">
    <property type="nucleotide sequence ID" value="NZ_CACRUT010000016.1"/>
</dbReference>
<sequence>MRYDGSNELHARQARAKLEKLIKDKKIFDLTEKKPQRSIQANKYLHVCLSYFGCQIGETMEYVKRNYYKILCNPDTFIREREDKYLGRVKYLRSSSELDSSEFSLTVDRFRNWCSSNAGVYIPSPDEERLIQLMELEVERNKEFI</sequence>
<evidence type="ECO:0000313" key="1">
    <source>
        <dbReference type="EMBL" id="VYU44216.1"/>
    </source>
</evidence>
<dbReference type="EMBL" id="CACRUT010000016">
    <property type="protein sequence ID" value="VYU44216.1"/>
    <property type="molecule type" value="Genomic_DNA"/>
</dbReference>
<protein>
    <submittedName>
        <fullName evidence="1">Uncharacterized protein</fullName>
    </submittedName>
</protein>
<dbReference type="AlphaFoldDB" id="A0A6N3ERE5"/>
<dbReference type="Gene3D" id="1.10.3790.10">
    <property type="entry name" value="NinB"/>
    <property type="match status" value="1"/>
</dbReference>
<reference evidence="1" key="1">
    <citation type="submission" date="2019-11" db="EMBL/GenBank/DDBJ databases">
        <authorList>
            <person name="Feng L."/>
        </authorList>
    </citation>
    <scope>NUCLEOTIDE SEQUENCE</scope>
    <source>
        <strain evidence="1">PclaraLFYP37</strain>
    </source>
</reference>
<organism evidence="1">
    <name type="scientific">Paraprevotella clara</name>
    <dbReference type="NCBI Taxonomy" id="454154"/>
    <lineage>
        <taxon>Bacteria</taxon>
        <taxon>Pseudomonadati</taxon>
        <taxon>Bacteroidota</taxon>
        <taxon>Bacteroidia</taxon>
        <taxon>Bacteroidales</taxon>
        <taxon>Prevotellaceae</taxon>
        <taxon>Paraprevotella</taxon>
    </lineage>
</organism>
<proteinExistence type="predicted"/>